<dbReference type="AlphaFoldDB" id="A0A6B8M4X0"/>
<organism evidence="3 4">
    <name type="scientific">Methylocystis parvus</name>
    <dbReference type="NCBI Taxonomy" id="134"/>
    <lineage>
        <taxon>Bacteria</taxon>
        <taxon>Pseudomonadati</taxon>
        <taxon>Pseudomonadota</taxon>
        <taxon>Alphaproteobacteria</taxon>
        <taxon>Hyphomicrobiales</taxon>
        <taxon>Methylocystaceae</taxon>
        <taxon>Methylocystis</taxon>
    </lineage>
</organism>
<dbReference type="EMBL" id="CP044331">
    <property type="protein sequence ID" value="QGM99004.1"/>
    <property type="molecule type" value="Genomic_DNA"/>
</dbReference>
<evidence type="ECO:0000313" key="3">
    <source>
        <dbReference type="EMBL" id="QGM99004.1"/>
    </source>
</evidence>
<dbReference type="Pfam" id="PF12973">
    <property type="entry name" value="Cupin_7"/>
    <property type="match status" value="1"/>
</dbReference>
<evidence type="ECO:0000313" key="4">
    <source>
        <dbReference type="Proteomes" id="UP000422569"/>
    </source>
</evidence>
<sequence length="154" mass="16364">MRSIALTIGALCAFGGAALADVSGLRRADGLDWRPAPSDLPSGAEVAVLYGDPMSSGPFVVRLRAPAGYQVAAHKHPDLETITVISGVLRYGEGQRLDPRSEAFVHAGDFFAAPAGMSHWIAINEDAVIQVSGTGPWKIDYIDPRDRPRAAQLN</sequence>
<dbReference type="InterPro" id="IPR025979">
    <property type="entry name" value="ChrR-like_cupin_dom"/>
</dbReference>
<dbReference type="SUPFAM" id="SSF51182">
    <property type="entry name" value="RmlC-like cupins"/>
    <property type="match status" value="1"/>
</dbReference>
<feature type="chain" id="PRO_5025549510" evidence="1">
    <location>
        <begin position="21"/>
        <end position="154"/>
    </location>
</feature>
<dbReference type="KEGG" id="mpar:F7D14_16945"/>
<keyword evidence="4" id="KW-1185">Reference proteome</keyword>
<gene>
    <name evidence="3" type="ORF">F7D14_16945</name>
</gene>
<name>A0A6B8M4X0_9HYPH</name>
<proteinExistence type="predicted"/>
<dbReference type="Proteomes" id="UP000422569">
    <property type="component" value="Chromosome"/>
</dbReference>
<dbReference type="CDD" id="cd06989">
    <property type="entry name" value="cupin_DRT102"/>
    <property type="match status" value="1"/>
</dbReference>
<dbReference type="Gene3D" id="2.60.120.10">
    <property type="entry name" value="Jelly Rolls"/>
    <property type="match status" value="1"/>
</dbReference>
<dbReference type="InterPro" id="IPR014710">
    <property type="entry name" value="RmlC-like_jellyroll"/>
</dbReference>
<dbReference type="RefSeq" id="WP_016920979.1">
    <property type="nucleotide sequence ID" value="NZ_CP044331.1"/>
</dbReference>
<dbReference type="InterPro" id="IPR011051">
    <property type="entry name" value="RmlC_Cupin_sf"/>
</dbReference>
<evidence type="ECO:0000259" key="2">
    <source>
        <dbReference type="Pfam" id="PF12973"/>
    </source>
</evidence>
<evidence type="ECO:0000256" key="1">
    <source>
        <dbReference type="SAM" id="SignalP"/>
    </source>
</evidence>
<protein>
    <submittedName>
        <fullName evidence="3">Cupin domain-containing protein</fullName>
    </submittedName>
</protein>
<feature type="signal peptide" evidence="1">
    <location>
        <begin position="1"/>
        <end position="20"/>
    </location>
</feature>
<reference evidence="3 4" key="1">
    <citation type="submission" date="2019-09" db="EMBL/GenBank/DDBJ databases">
        <title>Isolation and complete genome sequencing of Methylocystis species.</title>
        <authorList>
            <person name="Rumah B.L."/>
            <person name="Stead C.E."/>
            <person name="Stevens B.C."/>
            <person name="Minton N.P."/>
            <person name="Grosse-Honebrink A."/>
            <person name="Zhang Y."/>
        </authorList>
    </citation>
    <scope>NUCLEOTIDE SEQUENCE [LARGE SCALE GENOMIC DNA]</scope>
    <source>
        <strain evidence="3 4">BRCS2</strain>
    </source>
</reference>
<keyword evidence="1" id="KW-0732">Signal</keyword>
<feature type="domain" description="ChrR-like cupin" evidence="2">
    <location>
        <begin position="29"/>
        <end position="136"/>
    </location>
</feature>
<accession>A0A6B8M4X0</accession>